<evidence type="ECO:0000313" key="2">
    <source>
        <dbReference type="Proteomes" id="UP001501563"/>
    </source>
</evidence>
<gene>
    <name evidence="1" type="ORF">GCM10022207_86820</name>
</gene>
<reference evidence="2" key="1">
    <citation type="journal article" date="2019" name="Int. J. Syst. Evol. Microbiol.">
        <title>The Global Catalogue of Microorganisms (GCM) 10K type strain sequencing project: providing services to taxonomists for standard genome sequencing and annotation.</title>
        <authorList>
            <consortium name="The Broad Institute Genomics Platform"/>
            <consortium name="The Broad Institute Genome Sequencing Center for Infectious Disease"/>
            <person name="Wu L."/>
            <person name="Ma J."/>
        </authorList>
    </citation>
    <scope>NUCLEOTIDE SEQUENCE [LARGE SCALE GENOMIC DNA]</scope>
    <source>
        <strain evidence="2">JCM 16578</strain>
    </source>
</reference>
<comment type="caution">
    <text evidence="1">The sequence shown here is derived from an EMBL/GenBank/DDBJ whole genome shotgun (WGS) entry which is preliminary data.</text>
</comment>
<dbReference type="EMBL" id="BAAAZA010000055">
    <property type="protein sequence ID" value="GAA3904240.1"/>
    <property type="molecule type" value="Genomic_DNA"/>
</dbReference>
<evidence type="ECO:0000313" key="1">
    <source>
        <dbReference type="EMBL" id="GAA3904240.1"/>
    </source>
</evidence>
<protein>
    <submittedName>
        <fullName evidence="1">Uncharacterized protein</fullName>
    </submittedName>
</protein>
<proteinExistence type="predicted"/>
<sequence length="155" mass="16850">MQKDARLEPCNPFDTVCAEPLTEATIFELARSRCPSHAFRLPAWPYEGRSPGFNLAYLPAHGVLPRALERSTAQGFRVVNVHVERTPWQNGTADTHGTAASTEVGLSIEGTGDVHRLLTELHAIQSLPGPTRSRSGFALRMLTAGDHVTPAILTL</sequence>
<dbReference type="Proteomes" id="UP001501563">
    <property type="component" value="Unassembled WGS sequence"/>
</dbReference>
<organism evidence="1 2">
    <name type="scientific">Streptomyces lannensis</name>
    <dbReference type="NCBI Taxonomy" id="766498"/>
    <lineage>
        <taxon>Bacteria</taxon>
        <taxon>Bacillati</taxon>
        <taxon>Actinomycetota</taxon>
        <taxon>Actinomycetes</taxon>
        <taxon>Kitasatosporales</taxon>
        <taxon>Streptomycetaceae</taxon>
        <taxon>Streptomyces</taxon>
    </lineage>
</organism>
<keyword evidence="2" id="KW-1185">Reference proteome</keyword>
<name>A0ABP7LNA0_9ACTN</name>
<accession>A0ABP7LNA0</accession>